<feature type="region of interest" description="Disordered" evidence="4">
    <location>
        <begin position="783"/>
        <end position="803"/>
    </location>
</feature>
<evidence type="ECO:0000256" key="3">
    <source>
        <dbReference type="PROSITE-ProRule" id="PRU00221"/>
    </source>
</evidence>
<dbReference type="PROSITE" id="PS50294">
    <property type="entry name" value="WD_REPEATS_REGION"/>
    <property type="match status" value="2"/>
</dbReference>
<evidence type="ECO:0000256" key="4">
    <source>
        <dbReference type="SAM" id="MobiDB-lite"/>
    </source>
</evidence>
<feature type="repeat" description="WD" evidence="3">
    <location>
        <begin position="317"/>
        <end position="349"/>
    </location>
</feature>
<dbReference type="PANTHER" id="PTHR15574">
    <property type="entry name" value="WD REPEAT DOMAIN-CONTAINING FAMILY"/>
    <property type="match status" value="1"/>
</dbReference>
<feature type="compositionally biased region" description="Basic residues" evidence="4">
    <location>
        <begin position="492"/>
        <end position="505"/>
    </location>
</feature>
<dbReference type="PROSITE" id="PS50082">
    <property type="entry name" value="WD_REPEATS_2"/>
    <property type="match status" value="3"/>
</dbReference>
<dbReference type="AlphaFoldDB" id="A0A8K0DE01"/>
<evidence type="ECO:0000313" key="6">
    <source>
        <dbReference type="Proteomes" id="UP000801492"/>
    </source>
</evidence>
<comment type="caution">
    <text evidence="5">The sequence shown here is derived from an EMBL/GenBank/DDBJ whole genome shotgun (WGS) entry which is preliminary data.</text>
</comment>
<gene>
    <name evidence="5" type="ORF">ILUMI_02126</name>
</gene>
<sequence>MAKLSAMNPMGYIMNRQYNERVVIKNKLFKERLARAKNLYRKDLFAHYGCVNAIEFSAEGELLVSGGDDRRVLLWSVPEAIHGKGAPATMETNHVSNIFCLAFDSTNSKIFSGGNDDQVIIHDLKTGSLVVKLLHKKPVYGLSVNPQNDYVIATAGDDGRILMYDVRESSSTEPLCVAKQKTGFHSVMFNPFNPRLLATANSEEGVSLWDYRKPKEVLIHYDSTAGEVSGISVCFNSTGSRLLALRRRLPPVLYATQSQSAICQFYHPQYYNSCTMKTCCFAGDNDEYILSGSDDFNLYMWQVPKDDSEWGMSHVVLRGHRSIVNQVRYNRHNNLIASSGVEKMVKLWSTLPIGTWDGSLLKEHIDAPRAVYSHDDYIYLIGHTGQRISHDYSDQSTQEDSRMMAFFDSLIQREIEGWDSPSEVTITTDSDSDSQSQGHPYLPWEMSHPSKRYLDETSKKQKPNRIAQLIAQKRNRLAKMARYKSSSSVHRCNLKQNRRKRKPSYKSKSSSNSNSNNKYNKANGTSKKASGKYNTRLSASNSGASYVEKESRKHKLHIDKSERWTRSKKCKTRQNFKDICENSISNSSIDAPSTSTGITGSSNSVFRVIEQDSDEDLPLNSCLESRSNSEENFVNILPTPLNGTHDMCLNALDMTNHNSNGNVVALRNEDYMNPERASTSNATNNISSKQSVMAHSSCHQSDDGPCIDGFSNSDDIYINDAYEYVNSDTFVNGNSYINDSDSSDCEYDYTPVKKKCSSDMSTPDSGFATGPCSSSRNHLPCSSRSINGSYNGHSSDDTDYPYEKFRKRAKKARLNIRKQIGGDSDSN</sequence>
<dbReference type="GO" id="GO:0080008">
    <property type="term" value="C:Cul4-RING E3 ubiquitin ligase complex"/>
    <property type="evidence" value="ECO:0007669"/>
    <property type="project" value="TreeGrafter"/>
</dbReference>
<proteinExistence type="predicted"/>
<evidence type="ECO:0000256" key="1">
    <source>
        <dbReference type="ARBA" id="ARBA00022574"/>
    </source>
</evidence>
<protein>
    <recommendedName>
        <fullName evidence="7">DDB1- and CUL4-associated factor 5</fullName>
    </recommendedName>
</protein>
<dbReference type="PANTHER" id="PTHR15574:SF43">
    <property type="entry name" value="DDB1- AND CUL4-ASSOCIATED FACTOR 5"/>
    <property type="match status" value="1"/>
</dbReference>
<evidence type="ECO:0000256" key="2">
    <source>
        <dbReference type="ARBA" id="ARBA00022737"/>
    </source>
</evidence>
<keyword evidence="6" id="KW-1185">Reference proteome</keyword>
<feature type="region of interest" description="Disordered" evidence="4">
    <location>
        <begin position="476"/>
        <end position="552"/>
    </location>
</feature>
<dbReference type="SMART" id="SM00320">
    <property type="entry name" value="WD40"/>
    <property type="match status" value="6"/>
</dbReference>
<evidence type="ECO:0000313" key="5">
    <source>
        <dbReference type="EMBL" id="KAF2904029.1"/>
    </source>
</evidence>
<feature type="compositionally biased region" description="Low complexity" evidence="4">
    <location>
        <begin position="506"/>
        <end position="521"/>
    </location>
</feature>
<feature type="repeat" description="WD" evidence="3">
    <location>
        <begin position="44"/>
        <end position="77"/>
    </location>
</feature>
<accession>A0A8K0DE01</accession>
<dbReference type="InterPro" id="IPR036322">
    <property type="entry name" value="WD40_repeat_dom_sf"/>
</dbReference>
<dbReference type="GO" id="GO:0005737">
    <property type="term" value="C:cytoplasm"/>
    <property type="evidence" value="ECO:0007669"/>
    <property type="project" value="TreeGrafter"/>
</dbReference>
<keyword evidence="2" id="KW-0677">Repeat</keyword>
<dbReference type="Gene3D" id="2.130.10.10">
    <property type="entry name" value="YVTN repeat-like/Quinoprotein amine dehydrogenase"/>
    <property type="match status" value="3"/>
</dbReference>
<dbReference type="OrthoDB" id="5573735at2759"/>
<feature type="compositionally biased region" description="Polar residues" evidence="4">
    <location>
        <begin position="783"/>
        <end position="793"/>
    </location>
</feature>
<dbReference type="InterPro" id="IPR045151">
    <property type="entry name" value="DCAF8"/>
</dbReference>
<dbReference type="EMBL" id="VTPC01000874">
    <property type="protein sequence ID" value="KAF2904029.1"/>
    <property type="molecule type" value="Genomic_DNA"/>
</dbReference>
<feature type="compositionally biased region" description="Polar residues" evidence="4">
    <location>
        <begin position="522"/>
        <end position="544"/>
    </location>
</feature>
<organism evidence="5 6">
    <name type="scientific">Ignelater luminosus</name>
    <name type="common">Cucubano</name>
    <name type="synonym">Pyrophorus luminosus</name>
    <dbReference type="NCBI Taxonomy" id="2038154"/>
    <lineage>
        <taxon>Eukaryota</taxon>
        <taxon>Metazoa</taxon>
        <taxon>Ecdysozoa</taxon>
        <taxon>Arthropoda</taxon>
        <taxon>Hexapoda</taxon>
        <taxon>Insecta</taxon>
        <taxon>Pterygota</taxon>
        <taxon>Neoptera</taxon>
        <taxon>Endopterygota</taxon>
        <taxon>Coleoptera</taxon>
        <taxon>Polyphaga</taxon>
        <taxon>Elateriformia</taxon>
        <taxon>Elateroidea</taxon>
        <taxon>Elateridae</taxon>
        <taxon>Agrypninae</taxon>
        <taxon>Pyrophorini</taxon>
        <taxon>Ignelater</taxon>
    </lineage>
</organism>
<dbReference type="InterPro" id="IPR001680">
    <property type="entry name" value="WD40_rpt"/>
</dbReference>
<feature type="repeat" description="WD" evidence="3">
    <location>
        <begin position="91"/>
        <end position="132"/>
    </location>
</feature>
<keyword evidence="1 3" id="KW-0853">WD repeat</keyword>
<dbReference type="SUPFAM" id="SSF50978">
    <property type="entry name" value="WD40 repeat-like"/>
    <property type="match status" value="1"/>
</dbReference>
<dbReference type="GO" id="GO:0045717">
    <property type="term" value="P:negative regulation of fatty acid biosynthetic process"/>
    <property type="evidence" value="ECO:0007669"/>
    <property type="project" value="TreeGrafter"/>
</dbReference>
<feature type="region of interest" description="Disordered" evidence="4">
    <location>
        <begin position="422"/>
        <end position="448"/>
    </location>
</feature>
<evidence type="ECO:0008006" key="7">
    <source>
        <dbReference type="Google" id="ProtNLM"/>
    </source>
</evidence>
<dbReference type="Pfam" id="PF00400">
    <property type="entry name" value="WD40"/>
    <property type="match status" value="4"/>
</dbReference>
<dbReference type="Proteomes" id="UP000801492">
    <property type="component" value="Unassembled WGS sequence"/>
</dbReference>
<reference evidence="5" key="1">
    <citation type="submission" date="2019-08" db="EMBL/GenBank/DDBJ databases">
        <title>The genome of the North American firefly Photinus pyralis.</title>
        <authorList>
            <consortium name="Photinus pyralis genome working group"/>
            <person name="Fallon T.R."/>
            <person name="Sander Lower S.E."/>
            <person name="Weng J.-K."/>
        </authorList>
    </citation>
    <scope>NUCLEOTIDE SEQUENCE</scope>
    <source>
        <strain evidence="5">TRF0915ILg1</strain>
        <tissue evidence="5">Whole body</tissue>
    </source>
</reference>
<dbReference type="InterPro" id="IPR015943">
    <property type="entry name" value="WD40/YVTN_repeat-like_dom_sf"/>
</dbReference>
<name>A0A8K0DE01_IGNLU</name>